<protein>
    <submittedName>
        <fullName evidence="3">DEAD_2 domain-containing protein</fullName>
    </submittedName>
</protein>
<keyword evidence="2" id="KW-1185">Reference proteome</keyword>
<dbReference type="Gene3D" id="3.40.50.300">
    <property type="entry name" value="P-loop containing nucleotide triphosphate hydrolases"/>
    <property type="match status" value="1"/>
</dbReference>
<dbReference type="InterPro" id="IPR010614">
    <property type="entry name" value="RAD3-like_helicase_DEAD"/>
</dbReference>
<dbReference type="GO" id="GO:0005524">
    <property type="term" value="F:ATP binding"/>
    <property type="evidence" value="ECO:0007669"/>
    <property type="project" value="InterPro"/>
</dbReference>
<dbReference type="Proteomes" id="UP000095282">
    <property type="component" value="Unplaced"/>
</dbReference>
<evidence type="ECO:0000313" key="3">
    <source>
        <dbReference type="WBParaSite" id="Csp11.Scaffold547.g3536.t1"/>
    </source>
</evidence>
<dbReference type="GO" id="GO:0003677">
    <property type="term" value="F:DNA binding"/>
    <property type="evidence" value="ECO:0007669"/>
    <property type="project" value="InterPro"/>
</dbReference>
<reference evidence="3" key="1">
    <citation type="submission" date="2016-11" db="UniProtKB">
        <authorList>
            <consortium name="WormBaseParasite"/>
        </authorList>
    </citation>
    <scope>IDENTIFICATION</scope>
</reference>
<evidence type="ECO:0000259" key="1">
    <source>
        <dbReference type="Pfam" id="PF06733"/>
    </source>
</evidence>
<dbReference type="InterPro" id="IPR027417">
    <property type="entry name" value="P-loop_NTPase"/>
</dbReference>
<feature type="domain" description="RAD3-like helicase DEAD" evidence="1">
    <location>
        <begin position="251"/>
        <end position="272"/>
    </location>
</feature>
<dbReference type="STRING" id="1561998.A0A1I7T8S2"/>
<sequence length="275" mass="31881">MKTEQMFKSENSKSTVFPLSRKWNDCELSYLHRETACHSNENLHMRFREENIDISRYGRAHLEKWIRKVSKSPDDHNIGLCSVKCVEGQTTFEEYIRKAMQKRGSHLMNKILEIIPKEELSMHVSSLRSSEFDYFDVLRLMFAPAIESVIIDDRLEFLRENGFEAKCVPLFEPSISPRNLAIVAYKKLDAALESPTGTGKTLSLLCSTLAWVQREKESKPLDFATWQTSGAGGSEKTDDKLRNSFIPTIYYASRTHSQLEQVVHELNRTEYKWFV</sequence>
<accession>A0A1I7T8S2</accession>
<dbReference type="WBParaSite" id="Csp11.Scaffold547.g3536.t1">
    <property type="protein sequence ID" value="Csp11.Scaffold547.g3536.t1"/>
    <property type="gene ID" value="Csp11.Scaffold547.g3536"/>
</dbReference>
<proteinExistence type="predicted"/>
<organism evidence="2 3">
    <name type="scientific">Caenorhabditis tropicalis</name>
    <dbReference type="NCBI Taxonomy" id="1561998"/>
    <lineage>
        <taxon>Eukaryota</taxon>
        <taxon>Metazoa</taxon>
        <taxon>Ecdysozoa</taxon>
        <taxon>Nematoda</taxon>
        <taxon>Chromadorea</taxon>
        <taxon>Rhabditida</taxon>
        <taxon>Rhabditina</taxon>
        <taxon>Rhabditomorpha</taxon>
        <taxon>Rhabditoidea</taxon>
        <taxon>Rhabditidae</taxon>
        <taxon>Peloderinae</taxon>
        <taxon>Caenorhabditis</taxon>
    </lineage>
</organism>
<name>A0A1I7T8S2_9PELO</name>
<dbReference type="AlphaFoldDB" id="A0A1I7T8S2"/>
<dbReference type="eggNOG" id="KOG2651">
    <property type="taxonomic scope" value="Eukaryota"/>
</dbReference>
<evidence type="ECO:0000313" key="2">
    <source>
        <dbReference type="Proteomes" id="UP000095282"/>
    </source>
</evidence>
<dbReference type="GO" id="GO:0003678">
    <property type="term" value="F:DNA helicase activity"/>
    <property type="evidence" value="ECO:0007669"/>
    <property type="project" value="InterPro"/>
</dbReference>
<dbReference type="eggNOG" id="KOG1132">
    <property type="taxonomic scope" value="Eukaryota"/>
</dbReference>
<dbReference type="Pfam" id="PF06733">
    <property type="entry name" value="DEAD_2"/>
    <property type="match status" value="1"/>
</dbReference>
<dbReference type="InterPro" id="IPR052220">
    <property type="entry name" value="METTL25"/>
</dbReference>
<dbReference type="PANTHER" id="PTHR12496">
    <property type="entry name" value="CGI-41 METHYLTRANSFERASE"/>
    <property type="match status" value="1"/>
</dbReference>
<dbReference type="PANTHER" id="PTHR12496:SF2">
    <property type="entry name" value="METHYLTRANSFERASE-LIKE PROTEIN 25B"/>
    <property type="match status" value="1"/>
</dbReference>